<evidence type="ECO:0000313" key="2">
    <source>
        <dbReference type="EMBL" id="KAJ0226044.1"/>
    </source>
</evidence>
<organism evidence="2 3">
    <name type="scientific">Lactuca sativa</name>
    <name type="common">Garden lettuce</name>
    <dbReference type="NCBI Taxonomy" id="4236"/>
    <lineage>
        <taxon>Eukaryota</taxon>
        <taxon>Viridiplantae</taxon>
        <taxon>Streptophyta</taxon>
        <taxon>Embryophyta</taxon>
        <taxon>Tracheophyta</taxon>
        <taxon>Spermatophyta</taxon>
        <taxon>Magnoliopsida</taxon>
        <taxon>eudicotyledons</taxon>
        <taxon>Gunneridae</taxon>
        <taxon>Pentapetalae</taxon>
        <taxon>asterids</taxon>
        <taxon>campanulids</taxon>
        <taxon>Asterales</taxon>
        <taxon>Asteraceae</taxon>
        <taxon>Cichorioideae</taxon>
        <taxon>Cichorieae</taxon>
        <taxon>Lactucinae</taxon>
        <taxon>Lactuca</taxon>
    </lineage>
</organism>
<name>A0A9R1XUF7_LACSA</name>
<comment type="caution">
    <text evidence="2">The sequence shown here is derived from an EMBL/GenBank/DDBJ whole genome shotgun (WGS) entry which is preliminary data.</text>
</comment>
<evidence type="ECO:0000259" key="1">
    <source>
        <dbReference type="Pfam" id="PF22936"/>
    </source>
</evidence>
<protein>
    <recommendedName>
        <fullName evidence="1">Retrovirus-related Pol polyprotein from transposon TNT 1-94-like beta-barrel domain-containing protein</fullName>
    </recommendedName>
</protein>
<evidence type="ECO:0000313" key="3">
    <source>
        <dbReference type="Proteomes" id="UP000235145"/>
    </source>
</evidence>
<gene>
    <name evidence="2" type="ORF">LSAT_V11C100003880</name>
</gene>
<dbReference type="Pfam" id="PF22936">
    <property type="entry name" value="Pol_BBD"/>
    <property type="match status" value="1"/>
</dbReference>
<proteinExistence type="predicted"/>
<dbReference type="EMBL" id="NBSK02000001">
    <property type="protein sequence ID" value="KAJ0226044.1"/>
    <property type="molecule type" value="Genomic_DNA"/>
</dbReference>
<dbReference type="Proteomes" id="UP000235145">
    <property type="component" value="Unassembled WGS sequence"/>
</dbReference>
<sequence>MVGVKEEVEVTTEVEEATHEDEGRPMVEVGVGVNLATRCKARNNRTKSCNEDEPTLLLTVYGERNTDMVLLNEEKVPIKGKGTLLIDCKNGDQFVIPDVYCILALHSNIISLGQMIEEGYDIGMKKEFLRMNDEAGCIVMKVQRSRNRLYKIRLTPRKPI</sequence>
<dbReference type="AlphaFoldDB" id="A0A9R1XUF7"/>
<reference evidence="2 3" key="1">
    <citation type="journal article" date="2017" name="Nat. Commun.">
        <title>Genome assembly with in vitro proximity ligation data and whole-genome triplication in lettuce.</title>
        <authorList>
            <person name="Reyes-Chin-Wo S."/>
            <person name="Wang Z."/>
            <person name="Yang X."/>
            <person name="Kozik A."/>
            <person name="Arikit S."/>
            <person name="Song C."/>
            <person name="Xia L."/>
            <person name="Froenicke L."/>
            <person name="Lavelle D.O."/>
            <person name="Truco M.J."/>
            <person name="Xia R."/>
            <person name="Zhu S."/>
            <person name="Xu C."/>
            <person name="Xu H."/>
            <person name="Xu X."/>
            <person name="Cox K."/>
            <person name="Korf I."/>
            <person name="Meyers B.C."/>
            <person name="Michelmore R.W."/>
        </authorList>
    </citation>
    <scope>NUCLEOTIDE SEQUENCE [LARGE SCALE GENOMIC DNA]</scope>
    <source>
        <strain evidence="3">cv. Salinas</strain>
        <tissue evidence="2">Seedlings</tissue>
    </source>
</reference>
<dbReference type="InterPro" id="IPR054722">
    <property type="entry name" value="PolX-like_BBD"/>
</dbReference>
<keyword evidence="3" id="KW-1185">Reference proteome</keyword>
<accession>A0A9R1XUF7</accession>
<feature type="domain" description="Retrovirus-related Pol polyprotein from transposon TNT 1-94-like beta-barrel" evidence="1">
    <location>
        <begin position="65"/>
        <end position="120"/>
    </location>
</feature>